<name>A0A7X2SUV8_ENTAG</name>
<dbReference type="RefSeq" id="WP_187495350.1">
    <property type="nucleotide sequence ID" value="NZ_JACSXB010000018.1"/>
</dbReference>
<sequence length="129" mass="14086">MNTQNVKTAATKTTETGAEGQNINGLDPALVQSLDYLRLLKSESMTEEERFELLTGTLMNMAEEVCKTVTDWSRPRPMIPLASFKAWIEAAHIAHGYPDGIGDAAWGYASNELALVLKAGYAMHKADIA</sequence>
<proteinExistence type="predicted"/>
<evidence type="ECO:0000313" key="2">
    <source>
        <dbReference type="EMBL" id="MSE14359.1"/>
    </source>
</evidence>
<organism evidence="2 3">
    <name type="scientific">Enterobacter agglomerans</name>
    <name type="common">Erwinia herbicola</name>
    <name type="synonym">Pantoea agglomerans</name>
    <dbReference type="NCBI Taxonomy" id="549"/>
    <lineage>
        <taxon>Bacteria</taxon>
        <taxon>Pseudomonadati</taxon>
        <taxon>Pseudomonadota</taxon>
        <taxon>Gammaproteobacteria</taxon>
        <taxon>Enterobacterales</taxon>
        <taxon>Erwiniaceae</taxon>
        <taxon>Pantoea</taxon>
        <taxon>Pantoea agglomerans group</taxon>
    </lineage>
</organism>
<evidence type="ECO:0000313" key="3">
    <source>
        <dbReference type="Proteomes" id="UP000461948"/>
    </source>
</evidence>
<dbReference type="EMBL" id="WKLC01000098">
    <property type="protein sequence ID" value="MSE14359.1"/>
    <property type="molecule type" value="Genomic_DNA"/>
</dbReference>
<reference evidence="2 3" key="1">
    <citation type="submission" date="2019-11" db="EMBL/GenBank/DDBJ databases">
        <title>Draft Genome Sequence of Plant Growth-Promoting Rhizosphere-Associated Bacteria.</title>
        <authorList>
            <person name="Vasilyev I.Y."/>
            <person name="Radchenko V."/>
            <person name="Ilnitskaya E.V."/>
        </authorList>
    </citation>
    <scope>NUCLEOTIDE SEQUENCE [LARGE SCALE GENOMIC DNA]</scope>
    <source>
        <strain evidence="2 3">VRA_MhP_f</strain>
    </source>
</reference>
<comment type="caution">
    <text evidence="2">The sequence shown here is derived from an EMBL/GenBank/DDBJ whole genome shotgun (WGS) entry which is preliminary data.</text>
</comment>
<accession>A0A7X2SUV8</accession>
<dbReference type="Proteomes" id="UP000461948">
    <property type="component" value="Unassembled WGS sequence"/>
</dbReference>
<gene>
    <name evidence="2" type="ORF">GKC49_04130</name>
</gene>
<feature type="region of interest" description="Disordered" evidence="1">
    <location>
        <begin position="1"/>
        <end position="23"/>
    </location>
</feature>
<dbReference type="AlphaFoldDB" id="A0A7X2SUV8"/>
<evidence type="ECO:0000256" key="1">
    <source>
        <dbReference type="SAM" id="MobiDB-lite"/>
    </source>
</evidence>
<feature type="compositionally biased region" description="Low complexity" evidence="1">
    <location>
        <begin position="7"/>
        <end position="20"/>
    </location>
</feature>
<protein>
    <submittedName>
        <fullName evidence="2">Uncharacterized protein</fullName>
    </submittedName>
</protein>